<dbReference type="GO" id="GO:0005634">
    <property type="term" value="C:nucleus"/>
    <property type="evidence" value="ECO:0007669"/>
    <property type="project" value="UniProtKB-ARBA"/>
</dbReference>
<evidence type="ECO:0000256" key="3">
    <source>
        <dbReference type="ARBA" id="ARBA00022801"/>
    </source>
</evidence>
<dbReference type="Gene3D" id="1.25.10.10">
    <property type="entry name" value="Leucine-rich Repeat Variant"/>
    <property type="match status" value="1"/>
</dbReference>
<name>A0A8H4IWT4_9PEZI</name>
<dbReference type="InterPro" id="IPR001547">
    <property type="entry name" value="Glyco_hydro_5"/>
</dbReference>
<evidence type="ECO:0000313" key="8">
    <source>
        <dbReference type="EMBL" id="KAF4307774.1"/>
    </source>
</evidence>
<dbReference type="InterPro" id="IPR016024">
    <property type="entry name" value="ARM-type_fold"/>
</dbReference>
<evidence type="ECO:0000256" key="1">
    <source>
        <dbReference type="ARBA" id="ARBA00005641"/>
    </source>
</evidence>
<keyword evidence="9" id="KW-1185">Reference proteome</keyword>
<dbReference type="Gene3D" id="2.60.40.1180">
    <property type="entry name" value="Golgi alpha-mannosidase II"/>
    <property type="match status" value="1"/>
</dbReference>
<dbReference type="GO" id="GO:0008033">
    <property type="term" value="P:tRNA processing"/>
    <property type="evidence" value="ECO:0007669"/>
    <property type="project" value="UniProtKB-KW"/>
</dbReference>
<feature type="compositionally biased region" description="Polar residues" evidence="6">
    <location>
        <begin position="591"/>
        <end position="602"/>
    </location>
</feature>
<dbReference type="PROSITE" id="PS50166">
    <property type="entry name" value="IMPORTIN_B_NT"/>
    <property type="match status" value="1"/>
</dbReference>
<dbReference type="SUPFAM" id="SSF51445">
    <property type="entry name" value="(Trans)glycosidases"/>
    <property type="match status" value="1"/>
</dbReference>
<accession>A0A8H4IWT4</accession>
<dbReference type="FunFam" id="3.20.20.80:FF:000106">
    <property type="entry name" value="Glycosyl hydrolase, putative"/>
    <property type="match status" value="1"/>
</dbReference>
<keyword evidence="3" id="KW-0378">Hydrolase</keyword>
<dbReference type="FunFam" id="3.20.20.80:FF:000131">
    <property type="entry name" value="Glycoside hydrolase superfamily"/>
    <property type="match status" value="1"/>
</dbReference>
<comment type="function">
    <text evidence="5">tRNA nucleus export receptor which facilitates tRNA translocation across the nuclear pore complex. Involved in pre-tRNA splicing, probably by affecting the interaction of pre-tRNA with splicing endonuclease.</text>
</comment>
<reference evidence="8" key="1">
    <citation type="submission" date="2020-04" db="EMBL/GenBank/DDBJ databases">
        <title>Genome Assembly and Annotation of Botryosphaeria dothidea sdau 11-99, a Latent Pathogen of Apple Fruit Ring Rot in China.</title>
        <authorList>
            <person name="Yu C."/>
            <person name="Diao Y."/>
            <person name="Lu Q."/>
            <person name="Zhao J."/>
            <person name="Cui S."/>
            <person name="Peng C."/>
            <person name="He B."/>
            <person name="Liu H."/>
        </authorList>
    </citation>
    <scope>NUCLEOTIDE SEQUENCE [LARGE SCALE GENOMIC DNA]</scope>
    <source>
        <strain evidence="8">Sdau11-99</strain>
    </source>
</reference>
<dbReference type="GO" id="GO:0031267">
    <property type="term" value="F:small GTPase binding"/>
    <property type="evidence" value="ECO:0007669"/>
    <property type="project" value="InterPro"/>
</dbReference>
<dbReference type="InterPro" id="IPR011989">
    <property type="entry name" value="ARM-like"/>
</dbReference>
<dbReference type="InterPro" id="IPR001494">
    <property type="entry name" value="Importin-beta_N"/>
</dbReference>
<organism evidence="8 9">
    <name type="scientific">Botryosphaeria dothidea</name>
    <dbReference type="NCBI Taxonomy" id="55169"/>
    <lineage>
        <taxon>Eukaryota</taxon>
        <taxon>Fungi</taxon>
        <taxon>Dikarya</taxon>
        <taxon>Ascomycota</taxon>
        <taxon>Pezizomycotina</taxon>
        <taxon>Dothideomycetes</taxon>
        <taxon>Dothideomycetes incertae sedis</taxon>
        <taxon>Botryosphaeriales</taxon>
        <taxon>Botryosphaeriaceae</taxon>
        <taxon>Botryosphaeria</taxon>
    </lineage>
</organism>
<dbReference type="GO" id="GO:0050295">
    <property type="term" value="F:steryl-beta-glucosidase activity"/>
    <property type="evidence" value="ECO:0007669"/>
    <property type="project" value="TreeGrafter"/>
</dbReference>
<evidence type="ECO:0000256" key="6">
    <source>
        <dbReference type="SAM" id="MobiDB-lite"/>
    </source>
</evidence>
<evidence type="ECO:0000259" key="7">
    <source>
        <dbReference type="PROSITE" id="PS50166"/>
    </source>
</evidence>
<feature type="compositionally biased region" description="Low complexity" evidence="6">
    <location>
        <begin position="571"/>
        <end position="590"/>
    </location>
</feature>
<evidence type="ECO:0000256" key="2">
    <source>
        <dbReference type="ARBA" id="ARBA00022694"/>
    </source>
</evidence>
<keyword evidence="4" id="KW-0326">Glycosidase</keyword>
<dbReference type="Pfam" id="PF18564">
    <property type="entry name" value="Glyco_hydro_5_C"/>
    <property type="match status" value="1"/>
</dbReference>
<comment type="caution">
    <text evidence="8">The sequence shown here is derived from an EMBL/GenBank/DDBJ whole genome shotgun (WGS) entry which is preliminary data.</text>
</comment>
<gene>
    <name evidence="8" type="ORF">GTA08_BOTSDO04018</name>
</gene>
<dbReference type="SUPFAM" id="SSF48371">
    <property type="entry name" value="ARM repeat"/>
    <property type="match status" value="1"/>
</dbReference>
<dbReference type="InterPro" id="IPR018087">
    <property type="entry name" value="Glyco_hydro_5_CS"/>
</dbReference>
<feature type="region of interest" description="Disordered" evidence="6">
    <location>
        <begin position="1990"/>
        <end position="2009"/>
    </location>
</feature>
<evidence type="ECO:0000313" key="9">
    <source>
        <dbReference type="Proteomes" id="UP000572817"/>
    </source>
</evidence>
<dbReference type="InterPro" id="IPR041036">
    <property type="entry name" value="GH5_C"/>
</dbReference>
<dbReference type="PROSITE" id="PS00659">
    <property type="entry name" value="GLYCOSYL_HYDROL_F5"/>
    <property type="match status" value="1"/>
</dbReference>
<evidence type="ECO:0000256" key="5">
    <source>
        <dbReference type="ARBA" id="ARBA00025147"/>
    </source>
</evidence>
<dbReference type="EMBL" id="WWBZ02000022">
    <property type="protein sequence ID" value="KAF4307774.1"/>
    <property type="molecule type" value="Genomic_DNA"/>
</dbReference>
<dbReference type="PANTHER" id="PTHR31308">
    <property type="match status" value="1"/>
</dbReference>
<dbReference type="Proteomes" id="UP000572817">
    <property type="component" value="Unassembled WGS sequence"/>
</dbReference>
<dbReference type="InterPro" id="IPR013780">
    <property type="entry name" value="Glyco_hydro_b"/>
</dbReference>
<keyword evidence="2" id="KW-0819">tRNA processing</keyword>
<dbReference type="PANTHER" id="PTHR31308:SF5">
    <property type="entry name" value="ERGOSTERYL-BETA-GLUCOSIDASE"/>
    <property type="match status" value="1"/>
</dbReference>
<evidence type="ECO:0000256" key="4">
    <source>
        <dbReference type="ARBA" id="ARBA00023295"/>
    </source>
</evidence>
<dbReference type="GO" id="GO:1904462">
    <property type="term" value="P:ergosteryl 3-beta-D-glucoside catabolic process"/>
    <property type="evidence" value="ECO:0007669"/>
    <property type="project" value="TreeGrafter"/>
</dbReference>
<comment type="similarity">
    <text evidence="1">Belongs to the glycosyl hydrolase 5 (cellulase A) family.</text>
</comment>
<dbReference type="OrthoDB" id="2215036at2759"/>
<dbReference type="Pfam" id="PF08389">
    <property type="entry name" value="Xpo1"/>
    <property type="match status" value="1"/>
</dbReference>
<dbReference type="Gene3D" id="3.20.20.80">
    <property type="entry name" value="Glycosidases"/>
    <property type="match status" value="2"/>
</dbReference>
<feature type="region of interest" description="Disordered" evidence="6">
    <location>
        <begin position="571"/>
        <end position="624"/>
    </location>
</feature>
<dbReference type="InterPro" id="IPR017853">
    <property type="entry name" value="GH"/>
</dbReference>
<dbReference type="InterPro" id="IPR045478">
    <property type="entry name" value="Exportin-5_C"/>
</dbReference>
<dbReference type="GO" id="GO:0006886">
    <property type="term" value="P:intracellular protein transport"/>
    <property type="evidence" value="ECO:0007669"/>
    <property type="project" value="InterPro"/>
</dbReference>
<dbReference type="Pfam" id="PF19273">
    <property type="entry name" value="Exportin-5"/>
    <property type="match status" value="1"/>
</dbReference>
<dbReference type="GO" id="GO:0000272">
    <property type="term" value="P:polysaccharide catabolic process"/>
    <property type="evidence" value="ECO:0007669"/>
    <property type="project" value="InterPro"/>
</dbReference>
<dbReference type="InterPro" id="IPR013598">
    <property type="entry name" value="Exportin-1/Importin-b-like"/>
</dbReference>
<dbReference type="InterPro" id="IPR052066">
    <property type="entry name" value="Glycosphingolipid_Hydrolases"/>
</dbReference>
<proteinExistence type="inferred from homology"/>
<feature type="region of interest" description="Disordered" evidence="6">
    <location>
        <begin position="776"/>
        <end position="803"/>
    </location>
</feature>
<feature type="domain" description="Importin N-terminal" evidence="7">
    <location>
        <begin position="831"/>
        <end position="898"/>
    </location>
</feature>
<sequence>MAPLRLRIDGRTFRDPSNREVTLHGINVAGDAKFPATPDQPSHVADDFFDGDNVSFVGRPFAVDDARLHFTRLRKMGYNTIRYIFTWEAIEHAGPKKYDEDWIQHTISVLRVAKEFGFYVFMDPHQDVWSRFSGGSGAPLWTLYACGLNPRAFDITEAALVQNTYPDPEKFPKMIWATNYTRMACQVIWTLFFAGKTFAPKAIIDDVNIQDYLQSHFLDALKHLAKRIQEAGDLDNEVIIGWESINEPNRGLVGWEDLSVIPKEQKLQKGTSPTAWQAILTGSGRACEIDTWDFGGLGPYKSGTALVDPQGQSAWLPVDYDETHYGFKRDSGWKLGECLWAQHGIWDPDSDTLLKKDYFSKDPETSETIDYEYFTNKWFMHYYRKHRDTIRSVFPQTIMFCQPPVLEIPPTIKDTEDDDPNMVFTPHFYDGVTLMTKKWNRLWNVDVFGVLRGKYLTPAFAIKIGETAIRNCFRDQLAAIRQEGLDYMGIHPCVFSEIGIPYDMDDKHAYKTGDYTSQTLAMDANHFALEASHATGFTLWTYVATNNHKWGDQWNGEDLSIFSLDDPPLPTLSSPASDLESPSYSRSQSSETARVSPSNLKQTLGEDEMTSSGMSSASKSDKPGYRAAEAYVRPTPTLTHGTILNYGFDLRNCVFTLSLEAPSSSGEGGPTEVFLPEYHFPQGNVSVEVSGGKWTISMEDSAAGLIQMLKWWHAEGDQKITVTGVKSQQALGGGDEEGYIEQCQQTAGQRCVVIRIHRLPPAAALHFFLRPPLRRKRNPCRPSHRTTMDGFQANGSAAHEDQQSPADFPRMLAALEAIFDPRSSNSTRQEASAYLEQVKQHRDAPTYGYQLALEASHPVHLRYYGLTVLEYSIKYGWEDFSGDQAQAMRDWVLQLADSASQQGPVYVRNKIGQLWAEVAKRSWGAEWMDMDEQLVRLWASSLEHQGLVLYILETLAEDVFNREDPVASLRGNELGKACVSTFTPIAVIAQELPTRDPNLDVRFGDEGWVKRICDLLDWCLVNNAEKDENVCQVAVKALNTLRASMGWLMPKAIVATESVNHIGRALSVPLIPLQTAAVEALLAIYARQNFSDQDFVDIICPMFAPEIVSLLSEIFQWTSKDLDVNDLDEPKYTLSKKLSELLSNLGTFVEGKPNLVTEGSDIPAFLQLLYEVLGHPSLVVSIPVLHAWTRLLRTRTIRDSSAVLQLVPALLETCSSRLLRYEALPEDSNDPTFILLNEDLDTAPERHAFLGNYRRYCVDVVEVIVRKMPLDAMQHILGQATTLFTNLYDGLVLFSPQTFTKNSPPVLRADAQITVIDAALKGYLKWVSGHGSEPEEDEGNRKVMQDAFEEWCKSVLTIRFEDPEINRKIIQLMVTFATKALSSRPSFALQLLEYILNLPLHDDPSAPPYSEAVKGLEQACTAEIQRLAIAFPDHFLSVYEDLERKIDYIVNNRLVDERQRMGYTSFLFIIIHRSTTLEASVREARLKQMMDMVKDGWTSPELGASLSSFQSFCELLGLGDITDFFASHGFHKIPEWAQQQLDAGGQAKQAEILSRFQRLPLRLTKNLLGASTEKLRENSQPYEIACVLWADALPAVLPNLLQLISHAQAFMNLRNWSHLPGEMQVVMKRVLTDRFWQAGISTESRDDFFARVSGSKSSFEGFASTVRGTVRQIREVCYYILYGLTRFKDHFYGISDLPVPLSQALFENAQALSAHHVSVLLNISTQLIENCPVHLRSQFLPPIISSLFKELNTKIGNEWDTLNRQINQAGDQDNLGDEMKNESILRQLTHSAVMLVSLLLEDVRLDSHERSGTPPKEHRMSTFILSTPSIFEPVLVFCKTVIRVRDTRCVTLVSRVMRSTMPHLKEHAEVRQYLCCDVLQAAITSLHETAFVDAQKDLAALIAHLIHLDPNQVRAIVLSLPGLSSRPDKVDRAFQHIESAASERTQRGVVLDLLSGVRGVSIHEQGKIIGRPAAKKSAQVQEQYMAVEPTPTIKRGGSPELGGLADMFG</sequence>
<protein>
    <submittedName>
        <fullName evidence="8">ARM repeat-containing protein</fullName>
    </submittedName>
</protein>
<dbReference type="Pfam" id="PF00150">
    <property type="entry name" value="Cellulase"/>
    <property type="match status" value="1"/>
</dbReference>